<name>A0A161RSL9_9BACL</name>
<keyword evidence="2" id="KW-1185">Reference proteome</keyword>
<evidence type="ECO:0000313" key="1">
    <source>
        <dbReference type="EMBL" id="KZE64339.1"/>
    </source>
</evidence>
<dbReference type="AlphaFoldDB" id="A0A161RSL9"/>
<dbReference type="RefSeq" id="WP_066245592.1">
    <property type="nucleotide sequence ID" value="NZ_LRFC01000038.1"/>
</dbReference>
<dbReference type="OrthoDB" id="2888643at2"/>
<proteinExistence type="predicted"/>
<comment type="caution">
    <text evidence="1">The sequence shown here is derived from an EMBL/GenBank/DDBJ whole genome shotgun (WGS) entry which is preliminary data.</text>
</comment>
<accession>A0A161RSL9</accession>
<dbReference type="EMBL" id="LRFC01000038">
    <property type="protein sequence ID" value="KZE64339.1"/>
    <property type="molecule type" value="Genomic_DNA"/>
</dbReference>
<evidence type="ECO:0000313" key="2">
    <source>
        <dbReference type="Proteomes" id="UP000076567"/>
    </source>
</evidence>
<protein>
    <submittedName>
        <fullName evidence="1">Uncharacterized protein</fullName>
    </submittedName>
</protein>
<dbReference type="Proteomes" id="UP000076567">
    <property type="component" value="Unassembled WGS sequence"/>
</dbReference>
<gene>
    <name evidence="1" type="ORF">AWM68_14740</name>
</gene>
<sequence>MKTNEEAIWQMIKDTFAYFKYLTLSKETKTEMNINLVKEKYWFQQLVIKQPSILKMIEGDKEIREYFSSRKMVRKLLSDKEERQRFKDLLNDKMT</sequence>
<reference evidence="2" key="1">
    <citation type="submission" date="2016-01" db="EMBL/GenBank/DDBJ databases">
        <title>Draft genome of Chromobacterium sp. F49.</title>
        <authorList>
            <person name="Hong K.W."/>
        </authorList>
    </citation>
    <scope>NUCLEOTIDE SEQUENCE [LARGE SCALE GENOMIC DNA]</scope>
    <source>
        <strain evidence="2">P7IIIA</strain>
    </source>
</reference>
<organism evidence="1 2">
    <name type="scientific">Fictibacillus phosphorivorans</name>
    <dbReference type="NCBI Taxonomy" id="1221500"/>
    <lineage>
        <taxon>Bacteria</taxon>
        <taxon>Bacillati</taxon>
        <taxon>Bacillota</taxon>
        <taxon>Bacilli</taxon>
        <taxon>Bacillales</taxon>
        <taxon>Fictibacillaceae</taxon>
        <taxon>Fictibacillus</taxon>
    </lineage>
</organism>